<keyword evidence="3" id="KW-1185">Reference proteome</keyword>
<evidence type="ECO:0000313" key="2">
    <source>
        <dbReference type="EMBL" id="KAL2644760.1"/>
    </source>
</evidence>
<organism evidence="2 3">
    <name type="scientific">Riccia fluitans</name>
    <dbReference type="NCBI Taxonomy" id="41844"/>
    <lineage>
        <taxon>Eukaryota</taxon>
        <taxon>Viridiplantae</taxon>
        <taxon>Streptophyta</taxon>
        <taxon>Embryophyta</taxon>
        <taxon>Marchantiophyta</taxon>
        <taxon>Marchantiopsida</taxon>
        <taxon>Marchantiidae</taxon>
        <taxon>Marchantiales</taxon>
        <taxon>Ricciaceae</taxon>
        <taxon>Riccia</taxon>
    </lineage>
</organism>
<feature type="region of interest" description="Disordered" evidence="1">
    <location>
        <begin position="111"/>
        <end position="130"/>
    </location>
</feature>
<comment type="caution">
    <text evidence="2">The sequence shown here is derived from an EMBL/GenBank/DDBJ whole genome shotgun (WGS) entry which is preliminary data.</text>
</comment>
<dbReference type="EMBL" id="JBHFFA010000002">
    <property type="protein sequence ID" value="KAL2644760.1"/>
    <property type="molecule type" value="Genomic_DNA"/>
</dbReference>
<evidence type="ECO:0000313" key="3">
    <source>
        <dbReference type="Proteomes" id="UP001605036"/>
    </source>
</evidence>
<feature type="compositionally biased region" description="Pro residues" evidence="1">
    <location>
        <begin position="119"/>
        <end position="129"/>
    </location>
</feature>
<gene>
    <name evidence="2" type="ORF">R1flu_012347</name>
</gene>
<dbReference type="AlphaFoldDB" id="A0ABD1ZAB8"/>
<accession>A0ABD1ZAB8</accession>
<protein>
    <submittedName>
        <fullName evidence="2">Uncharacterized protein</fullName>
    </submittedName>
</protein>
<proteinExistence type="predicted"/>
<dbReference type="Proteomes" id="UP001605036">
    <property type="component" value="Unassembled WGS sequence"/>
</dbReference>
<reference evidence="2 3" key="1">
    <citation type="submission" date="2024-09" db="EMBL/GenBank/DDBJ databases">
        <title>Chromosome-scale assembly of Riccia fluitans.</title>
        <authorList>
            <person name="Paukszto L."/>
            <person name="Sawicki J."/>
            <person name="Karawczyk K."/>
            <person name="Piernik-Szablinska J."/>
            <person name="Szczecinska M."/>
            <person name="Mazdziarz M."/>
        </authorList>
    </citation>
    <scope>NUCLEOTIDE SEQUENCE [LARGE SCALE GENOMIC DNA]</scope>
    <source>
        <strain evidence="2">Rf_01</strain>
        <tissue evidence="2">Aerial parts of the thallus</tissue>
    </source>
</reference>
<sequence length="158" mass="17497">MICEITATPHGQIHPDNARCVGSPSAIALQNRRPRNACPLPCVPTPRSPNVQVDGPELTSVMAKIAPEANANQWCREGLTRSDVDPPPHLPLTGRRRSIEDYDVCRRRGQAWDGGKRCSPPPHPEPKFVPPLSRSLRVFFSGSLLLFQAKHNKGERNK</sequence>
<name>A0ABD1ZAB8_9MARC</name>
<evidence type="ECO:0000256" key="1">
    <source>
        <dbReference type="SAM" id="MobiDB-lite"/>
    </source>
</evidence>